<keyword evidence="1" id="KW-0812">Transmembrane</keyword>
<evidence type="ECO:0000313" key="2">
    <source>
        <dbReference type="EMBL" id="SET21612.1"/>
    </source>
</evidence>
<feature type="transmembrane region" description="Helical" evidence="1">
    <location>
        <begin position="6"/>
        <end position="26"/>
    </location>
</feature>
<proteinExistence type="predicted"/>
<dbReference type="Proteomes" id="UP000243819">
    <property type="component" value="Unassembled WGS sequence"/>
</dbReference>
<evidence type="ECO:0000313" key="3">
    <source>
        <dbReference type="Proteomes" id="UP000243819"/>
    </source>
</evidence>
<keyword evidence="1" id="KW-0472">Membrane</keyword>
<protein>
    <submittedName>
        <fullName evidence="2">Uncharacterized protein</fullName>
    </submittedName>
</protein>
<feature type="transmembrane region" description="Helical" evidence="1">
    <location>
        <begin position="47"/>
        <end position="64"/>
    </location>
</feature>
<dbReference type="EMBL" id="FOIF01000086">
    <property type="protein sequence ID" value="SET21612.1"/>
    <property type="molecule type" value="Genomic_DNA"/>
</dbReference>
<organism evidence="2 3">
    <name type="scientific">Anaerobranca gottschalkii DSM 13577</name>
    <dbReference type="NCBI Taxonomy" id="1120990"/>
    <lineage>
        <taxon>Bacteria</taxon>
        <taxon>Bacillati</taxon>
        <taxon>Bacillota</taxon>
        <taxon>Clostridia</taxon>
        <taxon>Eubacteriales</taxon>
        <taxon>Proteinivoracaceae</taxon>
        <taxon>Anaerobranca</taxon>
    </lineage>
</organism>
<feature type="transmembrane region" description="Helical" evidence="1">
    <location>
        <begin position="70"/>
        <end position="87"/>
    </location>
</feature>
<accession>A0A1I0CPN4</accession>
<evidence type="ECO:0000256" key="1">
    <source>
        <dbReference type="SAM" id="Phobius"/>
    </source>
</evidence>
<keyword evidence="1" id="KW-1133">Transmembrane helix</keyword>
<gene>
    <name evidence="2" type="ORF">SAMN03080614_10861</name>
</gene>
<reference evidence="3" key="1">
    <citation type="submission" date="2016-10" db="EMBL/GenBank/DDBJ databases">
        <authorList>
            <person name="Varghese N."/>
            <person name="Submissions S."/>
        </authorList>
    </citation>
    <scope>NUCLEOTIDE SEQUENCE [LARGE SCALE GENOMIC DNA]</scope>
    <source>
        <strain evidence="3">DSM 13577</strain>
    </source>
</reference>
<sequence length="95" mass="11180">MDLFDRFIWFFIVLIISNIVFEILDSKSKQFNKLKGCFKKKHIFRKYRFILFGFLGSVFVGYILNRSHLISTGIFAVTYSLSAYIFSESENVNNS</sequence>
<keyword evidence="3" id="KW-1185">Reference proteome</keyword>
<name>A0A1I0CPN4_9FIRM</name>
<dbReference type="STRING" id="1120990.SAMN03080614_10861"/>
<dbReference type="AlphaFoldDB" id="A0A1I0CPN4"/>